<feature type="domain" description="PAS" evidence="2">
    <location>
        <begin position="2"/>
        <end position="104"/>
    </location>
</feature>
<dbReference type="SUPFAM" id="SSF55785">
    <property type="entry name" value="PYP-like sensor domain (PAS domain)"/>
    <property type="match status" value="1"/>
</dbReference>
<dbReference type="SMART" id="SM00086">
    <property type="entry name" value="PAC"/>
    <property type="match status" value="1"/>
</dbReference>
<reference evidence="3 4" key="1">
    <citation type="journal article" date="2022" name="Mar. Drugs">
        <title>Bioassay-Guided Fractionation Leads to the Detection of Cholic Acid Generated by the Rare Thalassomonas sp.</title>
        <authorList>
            <person name="Pheiffer F."/>
            <person name="Schneider Y.K."/>
            <person name="Hansen E.H."/>
            <person name="Andersen J.H."/>
            <person name="Isaksson J."/>
            <person name="Busche T."/>
            <person name="R C."/>
            <person name="Kalinowski J."/>
            <person name="Zyl L.V."/>
            <person name="Trindade M."/>
        </authorList>
    </citation>
    <scope>NUCLEOTIDE SEQUENCE [LARGE SCALE GENOMIC DNA]</scope>
    <source>
        <strain evidence="3 4">A5K-61T</strain>
    </source>
</reference>
<sequence>MLIDNELRISYLNQAIIDLFKSHEGLLQKQWPRFQANKKLLLGADIDGLYQEFIPEDKGFNLAEPTSGSVEVSLEHLFCKVTASPVYDQENELLGHCLEILDISRQREQELQLLDASAKIDAISKAQAVIEFNMDGTIISANDNFLQTLGYRLEEVQGKHHSMFVEPGVETSAEYLEFWQKLNAGEFESGEYKRLGKGGKEVWIQAFYNPVFDLTGKPVKVVKFATDVTKQKQLNADFSGQIAAISKSQAVIEFNMALSSMPTKISCKRLVIGWRKSRDAITVSLLNPVLKAVANTRSFGNNSSAVNMSQKSISVSLRGAGKYGSRLLITLFLISTASLSRWLSSPPMLPGKN</sequence>
<keyword evidence="4" id="KW-1185">Reference proteome</keyword>
<protein>
    <submittedName>
        <fullName evidence="3">PAS domain-containing protein</fullName>
    </submittedName>
</protein>
<dbReference type="PANTHER" id="PTHR24422">
    <property type="entry name" value="CHEMOTAXIS PROTEIN METHYLTRANSFERASE"/>
    <property type="match status" value="1"/>
</dbReference>
<dbReference type="PANTHER" id="PTHR24422:SF10">
    <property type="entry name" value="CHEMOTAXIS PROTEIN METHYLTRANSFERASE 2"/>
    <property type="match status" value="1"/>
</dbReference>
<dbReference type="NCBIfam" id="TIGR00229">
    <property type="entry name" value="sensory_box"/>
    <property type="match status" value="1"/>
</dbReference>
<gene>
    <name evidence="3" type="ORF">H3N35_06430</name>
</gene>
<dbReference type="InterPro" id="IPR035965">
    <property type="entry name" value="PAS-like_dom_sf"/>
</dbReference>
<name>A0ABY7VMS6_9GAMM</name>
<dbReference type="Pfam" id="PF08447">
    <property type="entry name" value="PAS_3"/>
    <property type="match status" value="1"/>
</dbReference>
<evidence type="ECO:0000313" key="3">
    <source>
        <dbReference type="EMBL" id="WDE14437.1"/>
    </source>
</evidence>
<proteinExistence type="predicted"/>
<dbReference type="EMBL" id="CP059693">
    <property type="protein sequence ID" value="WDE14437.1"/>
    <property type="molecule type" value="Genomic_DNA"/>
</dbReference>
<dbReference type="InterPro" id="IPR000014">
    <property type="entry name" value="PAS"/>
</dbReference>
<dbReference type="InterPro" id="IPR013655">
    <property type="entry name" value="PAS_fold_3"/>
</dbReference>
<dbReference type="InterPro" id="IPR050903">
    <property type="entry name" value="Bact_Chemotaxis_MeTrfase"/>
</dbReference>
<dbReference type="Gene3D" id="3.30.450.20">
    <property type="entry name" value="PAS domain"/>
    <property type="match status" value="2"/>
</dbReference>
<dbReference type="Pfam" id="PF13426">
    <property type="entry name" value="PAS_9"/>
    <property type="match status" value="1"/>
</dbReference>
<dbReference type="InterPro" id="IPR001610">
    <property type="entry name" value="PAC"/>
</dbReference>
<accession>A0ABY7VMS6</accession>
<organism evidence="3 4">
    <name type="scientific">Thalassomonas haliotis</name>
    <dbReference type="NCBI Taxonomy" id="485448"/>
    <lineage>
        <taxon>Bacteria</taxon>
        <taxon>Pseudomonadati</taxon>
        <taxon>Pseudomonadota</taxon>
        <taxon>Gammaproteobacteria</taxon>
        <taxon>Alteromonadales</taxon>
        <taxon>Colwelliaceae</taxon>
        <taxon>Thalassomonas</taxon>
    </lineage>
</organism>
<feature type="domain" description="PAS fold-3" evidence="1">
    <location>
        <begin position="138"/>
        <end position="224"/>
    </location>
</feature>
<dbReference type="Proteomes" id="UP001215231">
    <property type="component" value="Chromosome"/>
</dbReference>
<evidence type="ECO:0000259" key="2">
    <source>
        <dbReference type="Pfam" id="PF13426"/>
    </source>
</evidence>
<evidence type="ECO:0000313" key="4">
    <source>
        <dbReference type="Proteomes" id="UP001215231"/>
    </source>
</evidence>
<dbReference type="CDD" id="cd00130">
    <property type="entry name" value="PAS"/>
    <property type="match status" value="1"/>
</dbReference>
<evidence type="ECO:0000259" key="1">
    <source>
        <dbReference type="Pfam" id="PF08447"/>
    </source>
</evidence>